<accession>D8LWU5</accession>
<dbReference type="Gene3D" id="3.30.70.330">
    <property type="match status" value="1"/>
</dbReference>
<organism evidence="3">
    <name type="scientific">Blastocystis hominis</name>
    <dbReference type="NCBI Taxonomy" id="12968"/>
    <lineage>
        <taxon>Eukaryota</taxon>
        <taxon>Sar</taxon>
        <taxon>Stramenopiles</taxon>
        <taxon>Bigyra</taxon>
        <taxon>Opalozoa</taxon>
        <taxon>Opalinata</taxon>
        <taxon>Blastocystidae</taxon>
        <taxon>Blastocystis</taxon>
    </lineage>
</organism>
<keyword evidence="4" id="KW-1185">Reference proteome</keyword>
<keyword evidence="1" id="KW-0694">RNA-binding</keyword>
<evidence type="ECO:0000259" key="2">
    <source>
        <dbReference type="PROSITE" id="PS50102"/>
    </source>
</evidence>
<dbReference type="OrthoDB" id="277802at2759"/>
<dbReference type="Proteomes" id="UP000008312">
    <property type="component" value="Unassembled WGS sequence"/>
</dbReference>
<dbReference type="AlphaFoldDB" id="D8LWU5"/>
<evidence type="ECO:0000256" key="1">
    <source>
        <dbReference type="PROSITE-ProRule" id="PRU00176"/>
    </source>
</evidence>
<dbReference type="InterPro" id="IPR012677">
    <property type="entry name" value="Nucleotide-bd_a/b_plait_sf"/>
</dbReference>
<dbReference type="GO" id="GO:0003723">
    <property type="term" value="F:RNA binding"/>
    <property type="evidence" value="ECO:0007669"/>
    <property type="project" value="UniProtKB-UniRule"/>
</dbReference>
<evidence type="ECO:0000313" key="3">
    <source>
        <dbReference type="EMBL" id="CBK20284.2"/>
    </source>
</evidence>
<protein>
    <recommendedName>
        <fullName evidence="2">RRM domain-containing protein</fullName>
    </recommendedName>
</protein>
<gene>
    <name evidence="3" type="ORF">GSBLH_T00000643001</name>
</gene>
<sequence length="139" mass="15501">MNGKVVLNRPVTVTFAKTESDIILKREGRFTYVKRTFQSYAEIHAREMEENEGRAAAARIHNNPPNNKLILFDLPTTITKEVLLPIVQPYVGFHDLGIVPGRGIAFVDFNTIHNAEVCLSAIKSATLPTGEKIYASYAK</sequence>
<dbReference type="InterPro" id="IPR000504">
    <property type="entry name" value="RRM_dom"/>
</dbReference>
<dbReference type="PROSITE" id="PS50102">
    <property type="entry name" value="RRM"/>
    <property type="match status" value="1"/>
</dbReference>
<dbReference type="FunCoup" id="D8LWU5">
    <property type="interactions" value="595"/>
</dbReference>
<dbReference type="GeneID" id="24917945"/>
<reference evidence="3" key="1">
    <citation type="submission" date="2010-02" db="EMBL/GenBank/DDBJ databases">
        <title>Sequencing and annotation of the Blastocystis hominis genome.</title>
        <authorList>
            <person name="Wincker P."/>
        </authorList>
    </citation>
    <scope>NUCLEOTIDE SEQUENCE</scope>
    <source>
        <strain evidence="3">Singapore isolate B</strain>
    </source>
</reference>
<dbReference type="InterPro" id="IPR035979">
    <property type="entry name" value="RBD_domain_sf"/>
</dbReference>
<dbReference type="EMBL" id="FN668638">
    <property type="protein sequence ID" value="CBK20284.2"/>
    <property type="molecule type" value="Genomic_DNA"/>
</dbReference>
<dbReference type="SUPFAM" id="SSF54928">
    <property type="entry name" value="RNA-binding domain, RBD"/>
    <property type="match status" value="1"/>
</dbReference>
<dbReference type="InParanoid" id="D8LWU5"/>
<feature type="domain" description="RRM" evidence="2">
    <location>
        <begin position="67"/>
        <end position="139"/>
    </location>
</feature>
<name>D8LWU5_BLAHO</name>
<proteinExistence type="predicted"/>
<evidence type="ECO:0000313" key="4">
    <source>
        <dbReference type="Proteomes" id="UP000008312"/>
    </source>
</evidence>
<dbReference type="RefSeq" id="XP_012894332.1">
    <property type="nucleotide sequence ID" value="XM_013038878.1"/>
</dbReference>